<accession>A0ABS7G2T3</accession>
<evidence type="ECO:0008006" key="3">
    <source>
        <dbReference type="Google" id="ProtNLM"/>
    </source>
</evidence>
<dbReference type="EMBL" id="JAIBOA010000027">
    <property type="protein sequence ID" value="MBW8486841.1"/>
    <property type="molecule type" value="Genomic_DNA"/>
</dbReference>
<name>A0ABS7G2T3_9ACTN</name>
<evidence type="ECO:0000313" key="1">
    <source>
        <dbReference type="EMBL" id="MBW8486841.1"/>
    </source>
</evidence>
<protein>
    <recommendedName>
        <fullName evidence="3">Amine oxidase domain-containing protein</fullName>
    </recommendedName>
</protein>
<comment type="caution">
    <text evidence="1">The sequence shown here is derived from an EMBL/GenBank/DDBJ whole genome shotgun (WGS) entry which is preliminary data.</text>
</comment>
<sequence length="58" mass="6293">MVQIHQAATGRSRRDFLRAAGRVLYAGDGLSYMDAWQHGAILSAREAVTALHARALKG</sequence>
<keyword evidence="2" id="KW-1185">Reference proteome</keyword>
<dbReference type="Proteomes" id="UP000774570">
    <property type="component" value="Unassembled WGS sequence"/>
</dbReference>
<reference evidence="1 2" key="1">
    <citation type="submission" date="2021-07" db="EMBL/GenBank/DDBJ databases">
        <title>Actinomadura sp. PM05-2 isolated from lichen.</title>
        <authorList>
            <person name="Somphong A."/>
            <person name="Phongsopitanun W."/>
            <person name="Tanasupawat S."/>
            <person name="Peongsungnone V."/>
        </authorList>
    </citation>
    <scope>NUCLEOTIDE SEQUENCE [LARGE SCALE GENOMIC DNA]</scope>
    <source>
        <strain evidence="1 2">PM05-2</strain>
    </source>
</reference>
<gene>
    <name evidence="1" type="ORF">K1Y72_31040</name>
</gene>
<evidence type="ECO:0000313" key="2">
    <source>
        <dbReference type="Proteomes" id="UP000774570"/>
    </source>
</evidence>
<dbReference type="Gene3D" id="3.50.50.60">
    <property type="entry name" value="FAD/NAD(P)-binding domain"/>
    <property type="match status" value="1"/>
</dbReference>
<dbReference type="InterPro" id="IPR036188">
    <property type="entry name" value="FAD/NAD-bd_sf"/>
</dbReference>
<dbReference type="RefSeq" id="WP_220170080.1">
    <property type="nucleotide sequence ID" value="NZ_JAIBOA010000027.1"/>
</dbReference>
<organism evidence="1 2">
    <name type="scientific">Actinomadura parmotrematis</name>
    <dbReference type="NCBI Taxonomy" id="2864039"/>
    <lineage>
        <taxon>Bacteria</taxon>
        <taxon>Bacillati</taxon>
        <taxon>Actinomycetota</taxon>
        <taxon>Actinomycetes</taxon>
        <taxon>Streptosporangiales</taxon>
        <taxon>Thermomonosporaceae</taxon>
        <taxon>Actinomadura</taxon>
    </lineage>
</organism>
<proteinExistence type="predicted"/>